<dbReference type="AlphaFoldDB" id="A0A5N6K5Y6"/>
<dbReference type="PANTHER" id="PTHR13734:SF5">
    <property type="entry name" value="CCA TRNA NUCLEOTIDYLTRANSFERASE, MITOCHONDRIAL"/>
    <property type="match status" value="1"/>
</dbReference>
<dbReference type="GO" id="GO:0003723">
    <property type="term" value="F:RNA binding"/>
    <property type="evidence" value="ECO:0007669"/>
    <property type="project" value="UniProtKB-KW"/>
</dbReference>
<dbReference type="GO" id="GO:0001680">
    <property type="term" value="P:tRNA 3'-terminal CCA addition"/>
    <property type="evidence" value="ECO:0007669"/>
    <property type="project" value="TreeGrafter"/>
</dbReference>
<keyword evidence="3" id="KW-1185">Reference proteome</keyword>
<protein>
    <recommendedName>
        <fullName evidence="4">CCA tRNA nucleotidyltransferase</fullName>
    </recommendedName>
</protein>
<reference evidence="2 3" key="1">
    <citation type="submission" date="2019-06" db="EMBL/GenBank/DDBJ databases">
        <title>Genome Sequence of the Brown Rot Fungal Pathogen Monilinia laxa.</title>
        <authorList>
            <person name="De Miccolis Angelini R.M."/>
            <person name="Landi L."/>
            <person name="Abate D."/>
            <person name="Pollastro S."/>
            <person name="Romanazzi G."/>
            <person name="Faretra F."/>
        </authorList>
    </citation>
    <scope>NUCLEOTIDE SEQUENCE [LARGE SCALE GENOMIC DNA]</scope>
    <source>
        <strain evidence="2 3">Mlax316</strain>
    </source>
</reference>
<evidence type="ECO:0008006" key="4">
    <source>
        <dbReference type="Google" id="ProtNLM"/>
    </source>
</evidence>
<dbReference type="PANTHER" id="PTHR13734">
    <property type="entry name" value="TRNA-NUCLEOTIDYLTRANSFERASE"/>
    <property type="match status" value="1"/>
</dbReference>
<gene>
    <name evidence="2" type="ORF">EYC80_001524</name>
</gene>
<evidence type="ECO:0000313" key="3">
    <source>
        <dbReference type="Proteomes" id="UP000326757"/>
    </source>
</evidence>
<organism evidence="2 3">
    <name type="scientific">Monilinia laxa</name>
    <name type="common">Brown rot fungus</name>
    <name type="synonym">Sclerotinia laxa</name>
    <dbReference type="NCBI Taxonomy" id="61186"/>
    <lineage>
        <taxon>Eukaryota</taxon>
        <taxon>Fungi</taxon>
        <taxon>Dikarya</taxon>
        <taxon>Ascomycota</taxon>
        <taxon>Pezizomycotina</taxon>
        <taxon>Leotiomycetes</taxon>
        <taxon>Helotiales</taxon>
        <taxon>Sclerotiniaceae</taxon>
        <taxon>Monilinia</taxon>
    </lineage>
</organism>
<dbReference type="SUPFAM" id="SSF81891">
    <property type="entry name" value="Poly A polymerase C-terminal region-like"/>
    <property type="match status" value="1"/>
</dbReference>
<proteinExistence type="predicted"/>
<dbReference type="GO" id="GO:0052927">
    <property type="term" value="F:CC tRNA cytidylyltransferase activity"/>
    <property type="evidence" value="ECO:0007669"/>
    <property type="project" value="TreeGrafter"/>
</dbReference>
<accession>A0A5N6K5Y6</accession>
<dbReference type="GO" id="GO:0052929">
    <property type="term" value="F:ATP:3'-cytidine-cytidine-tRNA adenylyltransferase activity"/>
    <property type="evidence" value="ECO:0007669"/>
    <property type="project" value="TreeGrafter"/>
</dbReference>
<dbReference type="Proteomes" id="UP000326757">
    <property type="component" value="Unassembled WGS sequence"/>
</dbReference>
<evidence type="ECO:0000256" key="1">
    <source>
        <dbReference type="ARBA" id="ARBA00022884"/>
    </source>
</evidence>
<evidence type="ECO:0000313" key="2">
    <source>
        <dbReference type="EMBL" id="KAB8297717.1"/>
    </source>
</evidence>
<keyword evidence="1" id="KW-0694">RNA-binding</keyword>
<name>A0A5N6K5Y6_MONLA</name>
<comment type="caution">
    <text evidence="2">The sequence shown here is derived from an EMBL/GenBank/DDBJ whole genome shotgun (WGS) entry which is preliminary data.</text>
</comment>
<sequence length="221" mass="24764">MKSNETPGSIYKSLVRSDDAKYLAWILAALTPWTAIPPAQATKPGGKIPQPYGFLVAREGLKAEIKLCNIAAGAFKQYAEITELKASIQRNDPHIHQRDVVGMMIRKWDSQGGQWKLQALFALLVEALKLKSAEGYELLFSEWQRFIDHLKELDVMDAPAIRGIVDGKILSKALGVKPGKWMGPALDVCMEWQLRNPDSTDAEVAIEEVRKRQKELDIPQK</sequence>
<dbReference type="OrthoDB" id="445712at2759"/>
<dbReference type="EMBL" id="VIGI01000007">
    <property type="protein sequence ID" value="KAB8297717.1"/>
    <property type="molecule type" value="Genomic_DNA"/>
</dbReference>